<dbReference type="Gene3D" id="3.40.50.300">
    <property type="entry name" value="P-loop containing nucleotide triphosphate hydrolases"/>
    <property type="match status" value="1"/>
</dbReference>
<evidence type="ECO:0000313" key="2">
    <source>
        <dbReference type="EMBL" id="KAK8724670.1"/>
    </source>
</evidence>
<name>A0AAW0W7D9_CHEQU</name>
<evidence type="ECO:0000313" key="3">
    <source>
        <dbReference type="Proteomes" id="UP001445076"/>
    </source>
</evidence>
<proteinExistence type="predicted"/>
<dbReference type="Pfam" id="PF05729">
    <property type="entry name" value="NACHT"/>
    <property type="match status" value="1"/>
</dbReference>
<dbReference type="InterPro" id="IPR007111">
    <property type="entry name" value="NACHT_NTPase"/>
</dbReference>
<dbReference type="Proteomes" id="UP001445076">
    <property type="component" value="Unassembled WGS sequence"/>
</dbReference>
<feature type="domain" description="NACHT" evidence="1">
    <location>
        <begin position="292"/>
        <end position="412"/>
    </location>
</feature>
<evidence type="ECO:0000259" key="1">
    <source>
        <dbReference type="PROSITE" id="PS50837"/>
    </source>
</evidence>
<comment type="caution">
    <text evidence="2">The sequence shown here is derived from an EMBL/GenBank/DDBJ whole genome shotgun (WGS) entry which is preliminary data.</text>
</comment>
<dbReference type="PANTHER" id="PTHR46312:SF2">
    <property type="entry name" value="NUCLEOTIDE-BINDING OLIGOMERIZATION DOMAIN-CONTAINING PROTEIN 2-LIKE"/>
    <property type="match status" value="1"/>
</dbReference>
<dbReference type="PROSITE" id="PS50837">
    <property type="entry name" value="NACHT"/>
    <property type="match status" value="1"/>
</dbReference>
<dbReference type="PANTHER" id="PTHR46312">
    <property type="entry name" value="NACHT DOMAIN-CONTAINING PROTEIN"/>
    <property type="match status" value="1"/>
</dbReference>
<protein>
    <recommendedName>
        <fullName evidence="1">NACHT domain-containing protein</fullName>
    </recommendedName>
</protein>
<keyword evidence="3" id="KW-1185">Reference proteome</keyword>
<dbReference type="EMBL" id="JARKIK010000085">
    <property type="protein sequence ID" value="KAK8724670.1"/>
    <property type="molecule type" value="Genomic_DNA"/>
</dbReference>
<reference evidence="2 3" key="1">
    <citation type="journal article" date="2024" name="BMC Genomics">
        <title>Genome assembly of redclaw crayfish (Cherax quadricarinatus) provides insights into its immune adaptation and hypoxia tolerance.</title>
        <authorList>
            <person name="Liu Z."/>
            <person name="Zheng J."/>
            <person name="Li H."/>
            <person name="Fang K."/>
            <person name="Wang S."/>
            <person name="He J."/>
            <person name="Zhou D."/>
            <person name="Weng S."/>
            <person name="Chi M."/>
            <person name="Gu Z."/>
            <person name="He J."/>
            <person name="Li F."/>
            <person name="Wang M."/>
        </authorList>
    </citation>
    <scope>NUCLEOTIDE SEQUENCE [LARGE SCALE GENOMIC DNA]</scope>
    <source>
        <strain evidence="2">ZL_2023a</strain>
    </source>
</reference>
<dbReference type="AlphaFoldDB" id="A0AAW0W7D9"/>
<dbReference type="InterPro" id="IPR027417">
    <property type="entry name" value="P-loop_NTPase"/>
</dbReference>
<sequence>MDDLPKEELNGLRFIMAVNVCGRHVMYKTFRWGTPDKPDNVKLDEYLNNLKSTSTANYSKLTGKSKKFNKTQKELINKSSDGSMFDVSMLHLSIKLACENVALFDDEKWWNPSGEMEYYISAIKKVRNDVLHGQLAVTDKELFEKIIEFRELLINCLKTSGDRYMQDQNEVDIEMKKLNDDLDIIMEKTLGMEDIVTHISDDVKQLMLDESSKILKEAFQKIRYVNPVSFITDDVLLKVDDIFVDVEVKEGKRGGDGKHVNYKDLLQIVHNISAPSSQSSATLQQDPLTRPKMLLLEGLAGSGKTTLVKLVAEEWIQGSQGNLKGLDNYELLLWVQCRDHSINSYQCLLNSLMPDVSINFKNLLPKIMNLCRIIIIIDGLDEMNTNSIKLVESLLHEYQNSSHTTFLCTSRPEKVDMFMRMIPEEYDVKNAELQGITKQLLPEFVRRTHQEILQKTKSNRSTNKLVGEVMRLSSLHEHLKLPMNLTFFIYIWDTKTDNLNTMPVTQTELYYEIHLLCQEKLKEKLVTISAKMNTMNKEDLDSKVNTILKKIYVISLKTLSIDQLTLENSTVDKLHLDCNNLGLPSDEVFSAFFNLKPIWTWRGVEEQYSAPHKGIQDYYSALHIVIALKEQSSGIPDFYNQSVPDTDTAPSLTTPDSFGKIKEVLEQTLKPVAVDMTKLVNVFVHVAGLLHLFFDQVPESFALEIVRLLRESGVKNEYRWRNILENTKMNTVTCQAIADNINTKRNIKIEDKSVGSYAALLPYIKPSKIRITLYDDPGDLPRLPELLSSLKRHHCTLFTLSHHYGYAETATTSDDILRLVQPRDQLEEFTGLLSGDGVALLPPSLKQLRLAVVSDDHACHFLSLLHAAISSSLPRLTQLTYNVSSEVSAASVKTDESLPSRVKVHLRMKDMTNDAVSRVCDLAQELQPPDGYYSLEFPGAILTEEGWRHFVESLDHSGVKVREEIKVPDSTRLTNSQFVELAKLVDKTLRCKIWDGARIDEFLDEMLEMEKEAWK</sequence>
<dbReference type="SUPFAM" id="SSF52540">
    <property type="entry name" value="P-loop containing nucleoside triphosphate hydrolases"/>
    <property type="match status" value="1"/>
</dbReference>
<organism evidence="2 3">
    <name type="scientific">Cherax quadricarinatus</name>
    <name type="common">Australian red claw crayfish</name>
    <dbReference type="NCBI Taxonomy" id="27406"/>
    <lineage>
        <taxon>Eukaryota</taxon>
        <taxon>Metazoa</taxon>
        <taxon>Ecdysozoa</taxon>
        <taxon>Arthropoda</taxon>
        <taxon>Crustacea</taxon>
        <taxon>Multicrustacea</taxon>
        <taxon>Malacostraca</taxon>
        <taxon>Eumalacostraca</taxon>
        <taxon>Eucarida</taxon>
        <taxon>Decapoda</taxon>
        <taxon>Pleocyemata</taxon>
        <taxon>Astacidea</taxon>
        <taxon>Parastacoidea</taxon>
        <taxon>Parastacidae</taxon>
        <taxon>Cherax</taxon>
    </lineage>
</organism>
<accession>A0AAW0W7D9</accession>
<gene>
    <name evidence="2" type="ORF">OTU49_011200</name>
</gene>